<dbReference type="EMBL" id="JABWCS010000210">
    <property type="protein sequence ID" value="NUU61614.1"/>
    <property type="molecule type" value="Genomic_DNA"/>
</dbReference>
<accession>A0A850EQU4</accession>
<keyword evidence="1" id="KW-0472">Membrane</keyword>
<dbReference type="Proteomes" id="UP000564806">
    <property type="component" value="Unassembled WGS sequence"/>
</dbReference>
<dbReference type="AlphaFoldDB" id="A0A850EQU4"/>
<proteinExistence type="predicted"/>
<reference evidence="3" key="1">
    <citation type="submission" date="2020-06" db="EMBL/GenBank/DDBJ databases">
        <title>Paenibacillus sp. nov., isolated from soil.</title>
        <authorList>
            <person name="Seo Y.L."/>
        </authorList>
    </citation>
    <scope>NUCLEOTIDE SEQUENCE [LARGE SCALE GENOMIC DNA]</scope>
    <source>
        <strain evidence="3">JW14</strain>
    </source>
</reference>
<evidence type="ECO:0000259" key="2">
    <source>
        <dbReference type="Pfam" id="PF01882"/>
    </source>
</evidence>
<evidence type="ECO:0000313" key="4">
    <source>
        <dbReference type="Proteomes" id="UP000564806"/>
    </source>
</evidence>
<dbReference type="PANTHER" id="PTHR34351:SF2">
    <property type="entry name" value="DUF58 DOMAIN-CONTAINING PROTEIN"/>
    <property type="match status" value="1"/>
</dbReference>
<dbReference type="InterPro" id="IPR002881">
    <property type="entry name" value="DUF58"/>
</dbReference>
<dbReference type="Pfam" id="PF01882">
    <property type="entry name" value="DUF58"/>
    <property type="match status" value="1"/>
</dbReference>
<evidence type="ECO:0000256" key="1">
    <source>
        <dbReference type="SAM" id="Phobius"/>
    </source>
</evidence>
<organism evidence="3 4">
    <name type="scientific">Paenibacillus agri</name>
    <dbReference type="NCBI Taxonomy" id="2744309"/>
    <lineage>
        <taxon>Bacteria</taxon>
        <taxon>Bacillati</taxon>
        <taxon>Bacillota</taxon>
        <taxon>Bacilli</taxon>
        <taxon>Bacillales</taxon>
        <taxon>Paenibacillaceae</taxon>
        <taxon>Paenibacillus</taxon>
    </lineage>
</organism>
<keyword evidence="1" id="KW-1133">Transmembrane helix</keyword>
<feature type="domain" description="DUF58" evidence="2">
    <location>
        <begin position="182"/>
        <end position="227"/>
    </location>
</feature>
<dbReference type="PANTHER" id="PTHR34351">
    <property type="entry name" value="SLR1927 PROTEIN-RELATED"/>
    <property type="match status" value="1"/>
</dbReference>
<gene>
    <name evidence="3" type="ORF">HPT30_14825</name>
</gene>
<sequence>MLTAGGIIGVLYAWRGGQALLFLLCVVVLLLLGGLILQLFGPRRIKVERTVTPARPVAGDTLRVQVQVSFTSRIPLPWMIIFDDWGSVSHQELLFPGFRRSFSYSYRLNEVPRGVHQLRACRAVWGDLPGWFTGSGKPAGEATFKVSPAPLYFRWSAPEGGVLPDQIRSAKWNRGSNEEAVDIRQYAPGDPLNRIHWKNSARRGVLQSRVPEQERGRMTCVVLDNCAVSYEVPYGALGARGRRGERPSGFEQAVSAATGQLLSAEHNGAYVQLFTGGWPEGLARHEGLGKLPVRVLDMLTEIAPDGGRSLPELLEDAARSWIPGMSVAVITGQLNEDSAKAIARYLVQGIKMDLYYVWDLPAPQRGSAGREKSSTAGSISDSLRRLGATLYCLDGALPVNGHGEVEFHVSAGKPTIW</sequence>
<evidence type="ECO:0000313" key="3">
    <source>
        <dbReference type="EMBL" id="NUU61614.1"/>
    </source>
</evidence>
<comment type="caution">
    <text evidence="3">The sequence shown here is derived from an EMBL/GenBank/DDBJ whole genome shotgun (WGS) entry which is preliminary data.</text>
</comment>
<dbReference type="RefSeq" id="WP_175372133.1">
    <property type="nucleotide sequence ID" value="NZ_JABWCS010000210.1"/>
</dbReference>
<feature type="transmembrane region" description="Helical" evidence="1">
    <location>
        <begin position="20"/>
        <end position="40"/>
    </location>
</feature>
<keyword evidence="1" id="KW-0812">Transmembrane</keyword>
<protein>
    <submittedName>
        <fullName evidence="3">DUF58 domain-containing protein</fullName>
    </submittedName>
</protein>
<name>A0A850EQU4_9BACL</name>
<keyword evidence="4" id="KW-1185">Reference proteome</keyword>